<feature type="compositionally biased region" description="Basic and acidic residues" evidence="2">
    <location>
        <begin position="15"/>
        <end position="30"/>
    </location>
</feature>
<proteinExistence type="predicted"/>
<dbReference type="OrthoDB" id="582170at2"/>
<accession>A0A516H3W5</accession>
<evidence type="ECO:0000313" key="4">
    <source>
        <dbReference type="EMBL" id="QDO98459.1"/>
    </source>
</evidence>
<dbReference type="SUPFAM" id="SSF52172">
    <property type="entry name" value="CheY-like"/>
    <property type="match status" value="1"/>
</dbReference>
<feature type="modified residue" description="4-aspartylphosphate" evidence="1">
    <location>
        <position position="96"/>
    </location>
</feature>
<sequence length="160" mass="17814">MAENSACGQRVGRPRPGEDPEDEIGRDMAPDKGPVAPKGHTRLRVMVLEDEPLAAMALDDMLVDLGFITLGPFMELDDATDFVRDHAAEIDVAILDVNIHGDLSFDLAALLHQRNIPFFFCSGYSKEAFDPRWRRWPNLGKQYSEARLTAMIEEACGVRA</sequence>
<dbReference type="InterPro" id="IPR011006">
    <property type="entry name" value="CheY-like_superfamily"/>
</dbReference>
<evidence type="ECO:0000256" key="1">
    <source>
        <dbReference type="PROSITE-ProRule" id="PRU00169"/>
    </source>
</evidence>
<dbReference type="EMBL" id="CP041636">
    <property type="protein sequence ID" value="QDO98459.1"/>
    <property type="molecule type" value="Genomic_DNA"/>
</dbReference>
<protein>
    <submittedName>
        <fullName evidence="4">Response regulator</fullName>
    </submittedName>
</protein>
<dbReference type="Proteomes" id="UP000317496">
    <property type="component" value="Chromosome"/>
</dbReference>
<reference evidence="4 5" key="1">
    <citation type="submission" date="2019-07" db="EMBL/GenBank/DDBJ databases">
        <title>Genome sequencing for Ferrovibrio sp. K5.</title>
        <authorList>
            <person name="Park S.-J."/>
        </authorList>
    </citation>
    <scope>NUCLEOTIDE SEQUENCE [LARGE SCALE GENOMIC DNA]</scope>
    <source>
        <strain evidence="4 5">K5</strain>
    </source>
</reference>
<keyword evidence="5" id="KW-1185">Reference proteome</keyword>
<organism evidence="4 5">
    <name type="scientific">Ferrovibrio terrae</name>
    <dbReference type="NCBI Taxonomy" id="2594003"/>
    <lineage>
        <taxon>Bacteria</taxon>
        <taxon>Pseudomonadati</taxon>
        <taxon>Pseudomonadota</taxon>
        <taxon>Alphaproteobacteria</taxon>
        <taxon>Rhodospirillales</taxon>
        <taxon>Rhodospirillaceae</taxon>
        <taxon>Ferrovibrio</taxon>
    </lineage>
</organism>
<feature type="region of interest" description="Disordered" evidence="2">
    <location>
        <begin position="1"/>
        <end position="37"/>
    </location>
</feature>
<keyword evidence="1" id="KW-0597">Phosphoprotein</keyword>
<dbReference type="Gene3D" id="3.40.50.2300">
    <property type="match status" value="1"/>
</dbReference>
<evidence type="ECO:0000313" key="5">
    <source>
        <dbReference type="Proteomes" id="UP000317496"/>
    </source>
</evidence>
<evidence type="ECO:0000256" key="2">
    <source>
        <dbReference type="SAM" id="MobiDB-lite"/>
    </source>
</evidence>
<dbReference type="InterPro" id="IPR001789">
    <property type="entry name" value="Sig_transdc_resp-reg_receiver"/>
</dbReference>
<feature type="domain" description="Response regulatory" evidence="3">
    <location>
        <begin position="44"/>
        <end position="156"/>
    </location>
</feature>
<dbReference type="GO" id="GO:0000160">
    <property type="term" value="P:phosphorelay signal transduction system"/>
    <property type="evidence" value="ECO:0007669"/>
    <property type="project" value="InterPro"/>
</dbReference>
<dbReference type="KEGG" id="fer:FNB15_14755"/>
<dbReference type="AlphaFoldDB" id="A0A516H3W5"/>
<name>A0A516H3W5_9PROT</name>
<evidence type="ECO:0000259" key="3">
    <source>
        <dbReference type="PROSITE" id="PS50110"/>
    </source>
</evidence>
<dbReference type="PROSITE" id="PS50110">
    <property type="entry name" value="RESPONSE_REGULATORY"/>
    <property type="match status" value="1"/>
</dbReference>
<gene>
    <name evidence="4" type="ORF">FNB15_14755</name>
</gene>